<dbReference type="STRING" id="137246.A0A401T9P3"/>
<evidence type="ECO:0000256" key="1">
    <source>
        <dbReference type="SAM" id="MobiDB-lite"/>
    </source>
</evidence>
<dbReference type="GO" id="GO:0005085">
    <property type="term" value="F:guanyl-nucleotide exchange factor activity"/>
    <property type="evidence" value="ECO:0007669"/>
    <property type="project" value="UniProtKB-ARBA"/>
</dbReference>
<reference evidence="2 3" key="1">
    <citation type="journal article" date="2018" name="Nat. Ecol. Evol.">
        <title>Shark genomes provide insights into elasmobranch evolution and the origin of vertebrates.</title>
        <authorList>
            <person name="Hara Y"/>
            <person name="Yamaguchi K"/>
            <person name="Onimaru K"/>
            <person name="Kadota M"/>
            <person name="Koyanagi M"/>
            <person name="Keeley SD"/>
            <person name="Tatsumi K"/>
            <person name="Tanaka K"/>
            <person name="Motone F"/>
            <person name="Kageyama Y"/>
            <person name="Nozu R"/>
            <person name="Adachi N"/>
            <person name="Nishimura O"/>
            <person name="Nakagawa R"/>
            <person name="Tanegashima C"/>
            <person name="Kiyatake I"/>
            <person name="Matsumoto R"/>
            <person name="Murakumo K"/>
            <person name="Nishida K"/>
            <person name="Terakita A"/>
            <person name="Kuratani S"/>
            <person name="Sato K"/>
            <person name="Hyodo S Kuraku.S."/>
        </authorList>
    </citation>
    <scope>NUCLEOTIDE SEQUENCE [LARGE SCALE GENOMIC DNA]</scope>
</reference>
<evidence type="ECO:0000313" key="3">
    <source>
        <dbReference type="Proteomes" id="UP000287033"/>
    </source>
</evidence>
<keyword evidence="3" id="KW-1185">Reference proteome</keyword>
<dbReference type="PANTHER" id="PTHR12296">
    <property type="entry name" value="DENN DOMAIN-CONTAINING PROTEIN 4"/>
    <property type="match status" value="1"/>
</dbReference>
<proteinExistence type="predicted"/>
<comment type="caution">
    <text evidence="2">The sequence shown here is derived from an EMBL/GenBank/DDBJ whole genome shotgun (WGS) entry which is preliminary data.</text>
</comment>
<sequence length="304" mass="33374">MCGQYGEPVLAVRVLHEMKKAGITPNAVTYGYYNKAVLESKWPSSNQGGRLRWAKVRNVVLALAQFRRPLRERQLLQSGPRSLLERSQEESLRRAPKTQLQRHTTWAGRSTSIESWHGPGSPLVKSRSTSCTRSGAGARRDERASECQSRASSAERPARRGLLRGLPRTARPAPSPAPACLCLQPEAPAQGGLQPSRSSEALDPRRSPKGSRRWGLRDSGRDRRWRAGHRKLDENCNNVPALPRGLSEKFHSLLTSASNRRPVSQPSLGSEHGGSSASDLTTSSENLGQPPARDSDGEVSEKLE</sequence>
<feature type="compositionally biased region" description="Low complexity" evidence="1">
    <location>
        <begin position="163"/>
        <end position="172"/>
    </location>
</feature>
<dbReference type="OrthoDB" id="75250at2759"/>
<feature type="region of interest" description="Disordered" evidence="1">
    <location>
        <begin position="81"/>
        <end position="220"/>
    </location>
</feature>
<dbReference type="PANTHER" id="PTHR12296:SF18">
    <property type="entry name" value="DENN DOMAIN-CONTAINING PROTEIN 4B"/>
    <property type="match status" value="1"/>
</dbReference>
<feature type="compositionally biased region" description="Basic and acidic residues" evidence="1">
    <location>
        <begin position="83"/>
        <end position="93"/>
    </location>
</feature>
<accession>A0A401T9P3</accession>
<dbReference type="InterPro" id="IPR051696">
    <property type="entry name" value="DENN_Domain_GEFs"/>
</dbReference>
<feature type="compositionally biased region" description="Polar residues" evidence="1">
    <location>
        <begin position="98"/>
        <end position="114"/>
    </location>
</feature>
<feature type="compositionally biased region" description="Basic and acidic residues" evidence="1">
    <location>
        <begin position="293"/>
        <end position="304"/>
    </location>
</feature>
<evidence type="ECO:0000313" key="2">
    <source>
        <dbReference type="EMBL" id="GCC39335.1"/>
    </source>
</evidence>
<feature type="region of interest" description="Disordered" evidence="1">
    <location>
        <begin position="257"/>
        <end position="304"/>
    </location>
</feature>
<dbReference type="GO" id="GO:0032483">
    <property type="term" value="P:regulation of Rab protein signal transduction"/>
    <property type="evidence" value="ECO:0007669"/>
    <property type="project" value="TreeGrafter"/>
</dbReference>
<feature type="compositionally biased region" description="Polar residues" evidence="1">
    <location>
        <begin position="257"/>
        <end position="287"/>
    </location>
</feature>
<dbReference type="GO" id="GO:0031410">
    <property type="term" value="C:cytoplasmic vesicle"/>
    <property type="evidence" value="ECO:0007669"/>
    <property type="project" value="TreeGrafter"/>
</dbReference>
<dbReference type="EMBL" id="BEZZ01016074">
    <property type="protein sequence ID" value="GCC39335.1"/>
    <property type="molecule type" value="Genomic_DNA"/>
</dbReference>
<gene>
    <name evidence="2" type="ORF">chiPu_0023146</name>
</gene>
<protein>
    <recommendedName>
        <fullName evidence="4">Pentacotripeptide-repeat region of PRORP domain-containing protein</fullName>
    </recommendedName>
</protein>
<organism evidence="2 3">
    <name type="scientific">Chiloscyllium punctatum</name>
    <name type="common">Brownbanded bambooshark</name>
    <name type="synonym">Hemiscyllium punctatum</name>
    <dbReference type="NCBI Taxonomy" id="137246"/>
    <lineage>
        <taxon>Eukaryota</taxon>
        <taxon>Metazoa</taxon>
        <taxon>Chordata</taxon>
        <taxon>Craniata</taxon>
        <taxon>Vertebrata</taxon>
        <taxon>Chondrichthyes</taxon>
        <taxon>Elasmobranchii</taxon>
        <taxon>Galeomorphii</taxon>
        <taxon>Galeoidea</taxon>
        <taxon>Orectolobiformes</taxon>
        <taxon>Hemiscylliidae</taxon>
        <taxon>Chiloscyllium</taxon>
    </lineage>
</organism>
<dbReference type="Proteomes" id="UP000287033">
    <property type="component" value="Unassembled WGS sequence"/>
</dbReference>
<name>A0A401T9P3_CHIPU</name>
<dbReference type="AlphaFoldDB" id="A0A401T9P3"/>
<evidence type="ECO:0008006" key="4">
    <source>
        <dbReference type="Google" id="ProtNLM"/>
    </source>
</evidence>